<dbReference type="InterPro" id="IPR010912">
    <property type="entry name" value="SPOC_met"/>
</dbReference>
<dbReference type="EMBL" id="KB095858">
    <property type="protein sequence ID" value="ESO10712.1"/>
    <property type="molecule type" value="Genomic_DNA"/>
</dbReference>
<dbReference type="InterPro" id="IPR012921">
    <property type="entry name" value="SPOC_C"/>
</dbReference>
<organism evidence="9 10">
    <name type="scientific">Helobdella robusta</name>
    <name type="common">Californian leech</name>
    <dbReference type="NCBI Taxonomy" id="6412"/>
    <lineage>
        <taxon>Eukaryota</taxon>
        <taxon>Metazoa</taxon>
        <taxon>Spiralia</taxon>
        <taxon>Lophotrochozoa</taxon>
        <taxon>Annelida</taxon>
        <taxon>Clitellata</taxon>
        <taxon>Hirudinea</taxon>
        <taxon>Rhynchobdellida</taxon>
        <taxon>Glossiphoniidae</taxon>
        <taxon>Helobdella</taxon>
    </lineage>
</organism>
<dbReference type="OrthoDB" id="6407164at2759"/>
<keyword evidence="2" id="KW-0694">RNA-binding</keyword>
<dbReference type="PROSITE" id="PS50917">
    <property type="entry name" value="SPOC"/>
    <property type="match status" value="1"/>
</dbReference>
<dbReference type="KEGG" id="hro:HELRODRAFT_96972"/>
<dbReference type="HOGENOM" id="CLU_057047_1_1_1"/>
<evidence type="ECO:0000259" key="7">
    <source>
        <dbReference type="PROSITE" id="PS50917"/>
    </source>
</evidence>
<name>T1G9E7_HELRO</name>
<dbReference type="EnsemblMetazoa" id="HelroT96972">
    <property type="protein sequence ID" value="HelroP96972"/>
    <property type="gene ID" value="HelroG96972"/>
</dbReference>
<dbReference type="RefSeq" id="XP_009010981.1">
    <property type="nucleotide sequence ID" value="XM_009012733.1"/>
</dbReference>
<keyword evidence="4" id="KW-0175">Coiled coil</keyword>
<protein>
    <recommendedName>
        <fullName evidence="7">SPOC domain-containing protein</fullName>
    </recommendedName>
</protein>
<dbReference type="GO" id="GO:0003723">
    <property type="term" value="F:RNA binding"/>
    <property type="evidence" value="ECO:0007669"/>
    <property type="project" value="UniProtKB-KW"/>
</dbReference>
<dbReference type="SUPFAM" id="SSF100939">
    <property type="entry name" value="SPOC domain-like"/>
    <property type="match status" value="1"/>
</dbReference>
<evidence type="ECO:0000256" key="4">
    <source>
        <dbReference type="ARBA" id="ARBA00023054"/>
    </source>
</evidence>
<dbReference type="Gene3D" id="2.40.290.10">
    <property type="match status" value="1"/>
</dbReference>
<dbReference type="InParanoid" id="T1G9E7"/>
<dbReference type="Proteomes" id="UP000015101">
    <property type="component" value="Unassembled WGS sequence"/>
</dbReference>
<dbReference type="GeneID" id="20217694"/>
<dbReference type="CDD" id="cd21543">
    <property type="entry name" value="SPOC_SHARP"/>
    <property type="match status" value="1"/>
</dbReference>
<accession>T1G9E7</accession>
<dbReference type="InterPro" id="IPR016194">
    <property type="entry name" value="SPOC-like_C_dom_sf"/>
</dbReference>
<dbReference type="OMA" id="ACEFAND"/>
<proteinExistence type="predicted"/>
<keyword evidence="3" id="KW-0805">Transcription regulation</keyword>
<dbReference type="GO" id="GO:0005634">
    <property type="term" value="C:nucleus"/>
    <property type="evidence" value="ECO:0007669"/>
    <property type="project" value="UniProtKB-SubCell"/>
</dbReference>
<sequence length="160" mass="17890">MLNKPIVWQGMLALKNDSATVQMHYVSGSDALIKASLPDNMTTLRIAQRMRLEPNQLEQVTKRMAESEYTMLLAVPSGHDHVGLMTQSHNLQMYFIQYLQQKQAAGIVNIFQPNTNQAAYVVHIFPPCEFSLGSLRSKLSPEALHSLTDGGYLLIIITTC</sequence>
<dbReference type="CTD" id="20217694"/>
<dbReference type="eggNOG" id="KOG0112">
    <property type="taxonomic scope" value="Eukaryota"/>
</dbReference>
<reference evidence="9" key="3">
    <citation type="submission" date="2015-06" db="UniProtKB">
        <authorList>
            <consortium name="EnsemblMetazoa"/>
        </authorList>
    </citation>
    <scope>IDENTIFICATION</scope>
</reference>
<dbReference type="STRING" id="6412.T1G9E7"/>
<keyword evidence="10" id="KW-1185">Reference proteome</keyword>
<dbReference type="AlphaFoldDB" id="T1G9E7"/>
<evidence type="ECO:0000256" key="5">
    <source>
        <dbReference type="ARBA" id="ARBA00023163"/>
    </source>
</evidence>
<reference evidence="10" key="1">
    <citation type="submission" date="2012-12" db="EMBL/GenBank/DDBJ databases">
        <authorList>
            <person name="Hellsten U."/>
            <person name="Grimwood J."/>
            <person name="Chapman J.A."/>
            <person name="Shapiro H."/>
            <person name="Aerts A."/>
            <person name="Otillar R.P."/>
            <person name="Terry A.Y."/>
            <person name="Boore J.L."/>
            <person name="Simakov O."/>
            <person name="Marletaz F."/>
            <person name="Cho S.-J."/>
            <person name="Edsinger-Gonzales E."/>
            <person name="Havlak P."/>
            <person name="Kuo D.-H."/>
            <person name="Larsson T."/>
            <person name="Lv J."/>
            <person name="Arendt D."/>
            <person name="Savage R."/>
            <person name="Osoegawa K."/>
            <person name="de Jong P."/>
            <person name="Lindberg D.R."/>
            <person name="Seaver E.C."/>
            <person name="Weisblat D.A."/>
            <person name="Putnam N.H."/>
            <person name="Grigoriev I.V."/>
            <person name="Rokhsar D.S."/>
        </authorList>
    </citation>
    <scope>NUCLEOTIDE SEQUENCE</scope>
</reference>
<keyword evidence="5" id="KW-0804">Transcription</keyword>
<evidence type="ECO:0000313" key="9">
    <source>
        <dbReference type="EnsemblMetazoa" id="HelroP96972"/>
    </source>
</evidence>
<evidence type="ECO:0000256" key="6">
    <source>
        <dbReference type="ARBA" id="ARBA00023242"/>
    </source>
</evidence>
<feature type="domain" description="SPOC" evidence="7">
    <location>
        <begin position="1"/>
        <end position="160"/>
    </location>
</feature>
<keyword evidence="6" id="KW-0539">Nucleus</keyword>
<evidence type="ECO:0000256" key="2">
    <source>
        <dbReference type="ARBA" id="ARBA00022884"/>
    </source>
</evidence>
<dbReference type="Pfam" id="PF07744">
    <property type="entry name" value="SPOC"/>
    <property type="match status" value="1"/>
</dbReference>
<dbReference type="FunFam" id="2.40.290.10:FF:000002">
    <property type="entry name" value="Spen family transcriptional repressor"/>
    <property type="match status" value="1"/>
</dbReference>
<evidence type="ECO:0000256" key="1">
    <source>
        <dbReference type="ARBA" id="ARBA00004123"/>
    </source>
</evidence>
<reference evidence="8 10" key="2">
    <citation type="journal article" date="2013" name="Nature">
        <title>Insights into bilaterian evolution from three spiralian genomes.</title>
        <authorList>
            <person name="Simakov O."/>
            <person name="Marletaz F."/>
            <person name="Cho S.J."/>
            <person name="Edsinger-Gonzales E."/>
            <person name="Havlak P."/>
            <person name="Hellsten U."/>
            <person name="Kuo D.H."/>
            <person name="Larsson T."/>
            <person name="Lv J."/>
            <person name="Arendt D."/>
            <person name="Savage R."/>
            <person name="Osoegawa K."/>
            <person name="de Jong P."/>
            <person name="Grimwood J."/>
            <person name="Chapman J.A."/>
            <person name="Shapiro H."/>
            <person name="Aerts A."/>
            <person name="Otillar R.P."/>
            <person name="Terry A.Y."/>
            <person name="Boore J.L."/>
            <person name="Grigoriev I.V."/>
            <person name="Lindberg D.R."/>
            <person name="Seaver E.C."/>
            <person name="Weisblat D.A."/>
            <person name="Putnam N.H."/>
            <person name="Rokhsar D.S."/>
        </authorList>
    </citation>
    <scope>NUCLEOTIDE SEQUENCE</scope>
</reference>
<evidence type="ECO:0000256" key="3">
    <source>
        <dbReference type="ARBA" id="ARBA00023015"/>
    </source>
</evidence>
<dbReference type="EMBL" id="AMQM01002731">
    <property type="status" value="NOT_ANNOTATED_CDS"/>
    <property type="molecule type" value="Genomic_DNA"/>
</dbReference>
<evidence type="ECO:0000313" key="10">
    <source>
        <dbReference type="Proteomes" id="UP000015101"/>
    </source>
</evidence>
<comment type="subcellular location">
    <subcellularLocation>
        <location evidence="1">Nucleus</location>
    </subcellularLocation>
</comment>
<gene>
    <name evidence="9" type="primary">20217694</name>
    <name evidence="8" type="ORF">HELRODRAFT_96972</name>
</gene>
<evidence type="ECO:0000313" key="8">
    <source>
        <dbReference type="EMBL" id="ESO10712.1"/>
    </source>
</evidence>